<sequence length="378" mass="41837">MIRLALVGSGAYFLYPLYDNKIYFSHQETPENLNLISSSPSLSKGIFTPTPWLANGILQALFGSSKGELPGHTPYGKDFDYQREYIKLPDNGTISIDWAIHGEMDQNNKILIISPGLTGGSKSQYIRNAVEVAVEKGYRVAVVHGRGIHDNPLTSPKTNHCGLSSDLAFGIAHIHSKYPNAPLLGLGTSMGGNLMLKYAGETGKNCLLKGISVVSTPYNLPVVIKALGRAWPYAGFPEKYLLKNLRQNLQTNWQVLEEIGKESIDLEKALKAESVYEFDNLITCKIHQYETPDHYYQDASCVNYMKNIEIPTFALSSLDDPVVTSECIPYEEFKANPKLILGVTRTGGHVGWFNGMVTPRRWYAIPAIEFLDSVLGSS</sequence>
<feature type="domain" description="AB hydrolase-1" evidence="3">
    <location>
        <begin position="110"/>
        <end position="349"/>
    </location>
</feature>
<feature type="active site" description="Charge relay system" evidence="2">
    <location>
        <position position="189"/>
    </location>
</feature>
<proteinExistence type="inferred from homology"/>
<feature type="active site" description="Charge relay system" evidence="2">
    <location>
        <position position="320"/>
    </location>
</feature>
<dbReference type="PANTHER" id="PTHR10794:SF63">
    <property type="entry name" value="ALPHA_BETA HYDROLASE 1, ISOFORM A"/>
    <property type="match status" value="1"/>
</dbReference>
<dbReference type="Pfam" id="PF00561">
    <property type="entry name" value="Abhydrolase_1"/>
    <property type="match status" value="1"/>
</dbReference>
<dbReference type="EMBL" id="CAJZBQ010000047">
    <property type="protein sequence ID" value="CAG9329454.1"/>
    <property type="molecule type" value="Genomic_DNA"/>
</dbReference>
<dbReference type="InterPro" id="IPR029058">
    <property type="entry name" value="AB_hydrolase_fold"/>
</dbReference>
<organism evidence="4 5">
    <name type="scientific">Blepharisma stoltei</name>
    <dbReference type="NCBI Taxonomy" id="1481888"/>
    <lineage>
        <taxon>Eukaryota</taxon>
        <taxon>Sar</taxon>
        <taxon>Alveolata</taxon>
        <taxon>Ciliophora</taxon>
        <taxon>Postciliodesmatophora</taxon>
        <taxon>Heterotrichea</taxon>
        <taxon>Heterotrichida</taxon>
        <taxon>Blepharismidae</taxon>
        <taxon>Blepharisma</taxon>
    </lineage>
</organism>
<name>A0AAU9JWI3_9CILI</name>
<gene>
    <name evidence="4" type="ORF">BSTOLATCC_MIC48274</name>
</gene>
<dbReference type="InterPro" id="IPR050960">
    <property type="entry name" value="AB_hydrolase_4_sf"/>
</dbReference>
<dbReference type="GO" id="GO:0034338">
    <property type="term" value="F:short-chain carboxylesterase activity"/>
    <property type="evidence" value="ECO:0007669"/>
    <property type="project" value="TreeGrafter"/>
</dbReference>
<dbReference type="GO" id="GO:0047372">
    <property type="term" value="F:monoacylglycerol lipase activity"/>
    <property type="evidence" value="ECO:0007669"/>
    <property type="project" value="TreeGrafter"/>
</dbReference>
<dbReference type="InterPro" id="IPR000073">
    <property type="entry name" value="AB_hydrolase_1"/>
</dbReference>
<protein>
    <recommendedName>
        <fullName evidence="3">AB hydrolase-1 domain-containing protein</fullName>
    </recommendedName>
</protein>
<comment type="similarity">
    <text evidence="1">Belongs to the AB hydrolase superfamily. AB hydrolase 4 family.</text>
</comment>
<comment type="caution">
    <text evidence="4">The sequence shown here is derived from an EMBL/GenBank/DDBJ whole genome shotgun (WGS) entry which is preliminary data.</text>
</comment>
<accession>A0AAU9JWI3</accession>
<evidence type="ECO:0000259" key="3">
    <source>
        <dbReference type="Pfam" id="PF00561"/>
    </source>
</evidence>
<dbReference type="InterPro" id="IPR012020">
    <property type="entry name" value="ABHD4"/>
</dbReference>
<evidence type="ECO:0000256" key="1">
    <source>
        <dbReference type="ARBA" id="ARBA00010884"/>
    </source>
</evidence>
<dbReference type="PIRSF" id="PIRSF005211">
    <property type="entry name" value="Ab_hydro_YheT"/>
    <property type="match status" value="1"/>
</dbReference>
<keyword evidence="5" id="KW-1185">Reference proteome</keyword>
<dbReference type="PANTHER" id="PTHR10794">
    <property type="entry name" value="ABHYDROLASE DOMAIN-CONTAINING PROTEIN"/>
    <property type="match status" value="1"/>
</dbReference>
<evidence type="ECO:0000256" key="2">
    <source>
        <dbReference type="PIRSR" id="PIRSR005211-1"/>
    </source>
</evidence>
<dbReference type="Gene3D" id="3.40.50.1820">
    <property type="entry name" value="alpha/beta hydrolase"/>
    <property type="match status" value="1"/>
</dbReference>
<dbReference type="SUPFAM" id="SSF53474">
    <property type="entry name" value="alpha/beta-Hydrolases"/>
    <property type="match status" value="1"/>
</dbReference>
<evidence type="ECO:0000313" key="4">
    <source>
        <dbReference type="EMBL" id="CAG9329454.1"/>
    </source>
</evidence>
<evidence type="ECO:0000313" key="5">
    <source>
        <dbReference type="Proteomes" id="UP001162131"/>
    </source>
</evidence>
<dbReference type="AlphaFoldDB" id="A0AAU9JWI3"/>
<feature type="active site" description="Charge relay system" evidence="2">
    <location>
        <position position="349"/>
    </location>
</feature>
<reference evidence="4" key="1">
    <citation type="submission" date="2021-09" db="EMBL/GenBank/DDBJ databases">
        <authorList>
            <consortium name="AG Swart"/>
            <person name="Singh M."/>
            <person name="Singh A."/>
            <person name="Seah K."/>
            <person name="Emmerich C."/>
        </authorList>
    </citation>
    <scope>NUCLEOTIDE SEQUENCE</scope>
    <source>
        <strain evidence="4">ATCC30299</strain>
    </source>
</reference>
<dbReference type="Proteomes" id="UP001162131">
    <property type="component" value="Unassembled WGS sequence"/>
</dbReference>